<evidence type="ECO:0000313" key="4">
    <source>
        <dbReference type="Proteomes" id="UP000283433"/>
    </source>
</evidence>
<comment type="caution">
    <text evidence="3">The sequence shown here is derived from an EMBL/GenBank/DDBJ whole genome shotgun (WGS) entry which is preliminary data.</text>
</comment>
<evidence type="ECO:0000259" key="2">
    <source>
        <dbReference type="Pfam" id="PF14344"/>
    </source>
</evidence>
<feature type="domain" description="DUF4397" evidence="2">
    <location>
        <begin position="37"/>
        <end position="153"/>
    </location>
</feature>
<dbReference type="InterPro" id="IPR025510">
    <property type="entry name" value="DUF4397"/>
</dbReference>
<feature type="chain" id="PRO_5019290956" description="DUF4397 domain-containing protein" evidence="1">
    <location>
        <begin position="27"/>
        <end position="235"/>
    </location>
</feature>
<sequence>MTTNIKSLLVKSLALVLMAVVFFSCAPEEVPDRVGEAQLRIVNAVADDLAYGFYINDTLKTGAPLAFGEASGYLNVSAGTNHVYTERKGQLLPTTKFDFYLDQNKRHTLFLAGKPGTDSLIYIATVDRSTALTDTMATVRFINVSADAKDLNLVFQKNLVDSVNAIKNINYRTASAYTNVRAGNYFLRLKPTTGSSSLANLDNISLDAGKVYTVWTKGLVKGADDRAVSLKILAD</sequence>
<organism evidence="3 4">
    <name type="scientific">Pelobium manganitolerans</name>
    <dbReference type="NCBI Taxonomy" id="1842495"/>
    <lineage>
        <taxon>Bacteria</taxon>
        <taxon>Pseudomonadati</taxon>
        <taxon>Bacteroidota</taxon>
        <taxon>Sphingobacteriia</taxon>
        <taxon>Sphingobacteriales</taxon>
        <taxon>Sphingobacteriaceae</taxon>
        <taxon>Pelobium</taxon>
    </lineage>
</organism>
<feature type="signal peptide" evidence="1">
    <location>
        <begin position="1"/>
        <end position="26"/>
    </location>
</feature>
<dbReference type="EMBL" id="MBTA01000029">
    <property type="protein sequence ID" value="RKD12854.1"/>
    <property type="molecule type" value="Genomic_DNA"/>
</dbReference>
<dbReference type="Pfam" id="PF14344">
    <property type="entry name" value="DUF4397"/>
    <property type="match status" value="1"/>
</dbReference>
<dbReference type="RefSeq" id="WP_120183081.1">
    <property type="nucleotide sequence ID" value="NZ_MBTA01000029.1"/>
</dbReference>
<protein>
    <recommendedName>
        <fullName evidence="2">DUF4397 domain-containing protein</fullName>
    </recommendedName>
</protein>
<dbReference type="AlphaFoldDB" id="A0A419S2A4"/>
<name>A0A419S2A4_9SPHI</name>
<evidence type="ECO:0000313" key="3">
    <source>
        <dbReference type="EMBL" id="RKD12854.1"/>
    </source>
</evidence>
<dbReference type="PROSITE" id="PS51257">
    <property type="entry name" value="PROKAR_LIPOPROTEIN"/>
    <property type="match status" value="1"/>
</dbReference>
<keyword evidence="4" id="KW-1185">Reference proteome</keyword>
<reference evidence="3 4" key="1">
    <citation type="submission" date="2016-07" db="EMBL/GenBank/DDBJ databases">
        <title>Genome of Pelobium manganitolerans.</title>
        <authorList>
            <person name="Wu S."/>
            <person name="Wang G."/>
        </authorList>
    </citation>
    <scope>NUCLEOTIDE SEQUENCE [LARGE SCALE GENOMIC DNA]</scope>
    <source>
        <strain evidence="3 4">YS-25</strain>
    </source>
</reference>
<proteinExistence type="predicted"/>
<gene>
    <name evidence="3" type="ORF">BCY91_11460</name>
</gene>
<dbReference type="Proteomes" id="UP000283433">
    <property type="component" value="Unassembled WGS sequence"/>
</dbReference>
<dbReference type="OrthoDB" id="9792011at2"/>
<evidence type="ECO:0000256" key="1">
    <source>
        <dbReference type="SAM" id="SignalP"/>
    </source>
</evidence>
<accession>A0A419S2A4</accession>
<keyword evidence="1" id="KW-0732">Signal</keyword>